<sequence>MPTLTKAPDLPKSWPSGGIPSENEARRSIKILQARAKLAGDSQARKLADLALQKLGNFLLFDAKRADPNKQKQADDIKPKVMKLFEAAHKLSAGLKLPTGSFTVKVVKQSKPKFYHNASSAGKKAVWTFRYEDVGFPASNGTFDIEMDRSYASLKGDENKQAKKIGDAAIAETKKRTKSSDVKMVK</sequence>
<keyword evidence="3" id="KW-1185">Reference proteome</keyword>
<evidence type="ECO:0000313" key="3">
    <source>
        <dbReference type="Proteomes" id="UP000183371"/>
    </source>
</evidence>
<proteinExistence type="predicted"/>
<dbReference type="EMBL" id="FPBD01000008">
    <property type="protein sequence ID" value="SFU09352.1"/>
    <property type="molecule type" value="Genomic_DNA"/>
</dbReference>
<reference evidence="3" key="1">
    <citation type="submission" date="2016-10" db="EMBL/GenBank/DDBJ databases">
        <authorList>
            <person name="Varghese N."/>
            <person name="Submissions S."/>
        </authorList>
    </citation>
    <scope>NUCLEOTIDE SEQUENCE [LARGE SCALE GENOMIC DNA]</scope>
    <source>
        <strain evidence="3">DSM 17465</strain>
    </source>
</reference>
<dbReference type="RefSeq" id="WP_054783720.1">
    <property type="nucleotide sequence ID" value="NZ_FPBD01000008.1"/>
</dbReference>
<gene>
    <name evidence="2" type="ORF">SAMN05444141_108143</name>
</gene>
<accession>A0A1I7DC99</accession>
<protein>
    <submittedName>
        <fullName evidence="2">Uncharacterized protein</fullName>
    </submittedName>
</protein>
<organism evidence="2 3">
    <name type="scientific">Pseudovibrio denitrificans</name>
    <dbReference type="NCBI Taxonomy" id="258256"/>
    <lineage>
        <taxon>Bacteria</taxon>
        <taxon>Pseudomonadati</taxon>
        <taxon>Pseudomonadota</taxon>
        <taxon>Alphaproteobacteria</taxon>
        <taxon>Hyphomicrobiales</taxon>
        <taxon>Stappiaceae</taxon>
        <taxon>Pseudovibrio</taxon>
    </lineage>
</organism>
<dbReference type="AlphaFoldDB" id="A0A1I7DC99"/>
<feature type="region of interest" description="Disordered" evidence="1">
    <location>
        <begin position="1"/>
        <end position="22"/>
    </location>
</feature>
<dbReference type="Proteomes" id="UP000183371">
    <property type="component" value="Unassembled WGS sequence"/>
</dbReference>
<evidence type="ECO:0000313" key="2">
    <source>
        <dbReference type="EMBL" id="SFU09352.1"/>
    </source>
</evidence>
<name>A0A1I7DC99_9HYPH</name>
<evidence type="ECO:0000256" key="1">
    <source>
        <dbReference type="SAM" id="MobiDB-lite"/>
    </source>
</evidence>